<dbReference type="Gene3D" id="3.90.226.10">
    <property type="entry name" value="2-enoyl-CoA Hydratase, Chain A, domain 1"/>
    <property type="match status" value="1"/>
</dbReference>
<proteinExistence type="inferred from homology"/>
<dbReference type="GO" id="GO:0006508">
    <property type="term" value="P:proteolysis"/>
    <property type="evidence" value="ECO:0007669"/>
    <property type="project" value="UniProtKB-KW"/>
</dbReference>
<evidence type="ECO:0000313" key="10">
    <source>
        <dbReference type="Proteomes" id="UP001246372"/>
    </source>
</evidence>
<comment type="caution">
    <text evidence="9">The sequence shown here is derived from an EMBL/GenBank/DDBJ whole genome shotgun (WGS) entry which is preliminary data.</text>
</comment>
<gene>
    <name evidence="9" type="ORF">RQP53_03590</name>
</gene>
<sequence length="714" mass="75400">MKQPPAPKSWYSIRVRNAVSAAVLAALSTAGVSADAVGAVNASSAEVLIYGDIGENWWSESVSAASFVRELNALDVGDITVRINTLGGSVPDGIAIYNAMLRHQAHVTTVIEGCAMSIGSLIALGGDTRQMAENAVLMVHAPWTVAGGNAPELRAVADQLDVWATAISASYASKTGKSQSEMLALLQDGKDHFYTAAEAQAMGFVDEVISAAPVVAMAAVRPSSLRDMPAHISALLGIQSQSTPAAAAVSPKEPNRMSGNTPTAAEQQAALAAAREQGAQAERQRQADISAQFTPFASRTDLKTELETLRSQCIANAACTPEAAGQAILKLLAAGVEPAGAAARGTSVQTIEDERDKFRAAGVNAIMARAAVRDEKGQYVRADGANPLRGRRMVEIAAACLQRAGVRTDGMSQMDIVAAAFTQSTGDFPLLLENTMRKTLLAAYAIAPDTWTRFCAIGSVSDFRPSPRYRVGSLGNLLSLTELQEFKNVSIPDGEKATMQAGTKGYVVNVSRQTIINDDLGFLSGVTVAMGRGAKRTIEADVYALLASNPVMADGFALFHANHGNLAGAGSAPSTTSFDAARQAIGQQKDVSKNDFLDLRPSIWLGPLSKGGQARQVNGSQYDTQVSNKFQVPNIVQNLFSDIVDTPRLSGTAWYAFADPMEAPVIEVDFLDGNQEPYLEQQTGFTVDGSSWKVRMDYGVGAIDFRGAYQDPGA</sequence>
<dbReference type="PANTHER" id="PTHR10381:SF70">
    <property type="entry name" value="ATP-DEPENDENT CLP PROTEASE PROTEOLYTIC SUBUNIT"/>
    <property type="match status" value="1"/>
</dbReference>
<dbReference type="NCBIfam" id="NF045540">
    <property type="entry name" value="scaf_prot_MCP1"/>
    <property type="match status" value="1"/>
</dbReference>
<evidence type="ECO:0000256" key="8">
    <source>
        <dbReference type="SAM" id="SignalP"/>
    </source>
</evidence>
<dbReference type="Pfam" id="PF00574">
    <property type="entry name" value="CLP_protease"/>
    <property type="match status" value="1"/>
</dbReference>
<dbReference type="NCBIfam" id="NF045542">
    <property type="entry name" value="Clp_rel_HeadMat"/>
    <property type="match status" value="1"/>
</dbReference>
<dbReference type="RefSeq" id="WP_315648671.1">
    <property type="nucleotide sequence ID" value="NZ_JAVXZY010000001.1"/>
</dbReference>
<evidence type="ECO:0000256" key="2">
    <source>
        <dbReference type="ARBA" id="ARBA00022490"/>
    </source>
</evidence>
<dbReference type="GO" id="GO:0004252">
    <property type="term" value="F:serine-type endopeptidase activity"/>
    <property type="evidence" value="ECO:0007669"/>
    <property type="project" value="UniProtKB-EC"/>
</dbReference>
<dbReference type="SUPFAM" id="SSF52096">
    <property type="entry name" value="ClpP/crotonase"/>
    <property type="match status" value="1"/>
</dbReference>
<evidence type="ECO:0000256" key="3">
    <source>
        <dbReference type="ARBA" id="ARBA00022670"/>
    </source>
</evidence>
<protein>
    <recommendedName>
        <fullName evidence="6">ATP-dependent Clp protease proteolytic subunit</fullName>
    </recommendedName>
</protein>
<comment type="similarity">
    <text evidence="1 6">Belongs to the peptidase S14 family.</text>
</comment>
<reference evidence="9" key="1">
    <citation type="submission" date="2023-09" db="EMBL/GenBank/DDBJ databases">
        <title>Paucibacter sp. APW11 Genome sequencing and assembly.</title>
        <authorList>
            <person name="Kim I."/>
        </authorList>
    </citation>
    <scope>NUCLEOTIDE SEQUENCE</scope>
    <source>
        <strain evidence="9">APW11</strain>
    </source>
</reference>
<keyword evidence="8" id="KW-0732">Signal</keyword>
<dbReference type="Pfam" id="PF25209">
    <property type="entry name" value="Phage_capsid_4"/>
    <property type="match status" value="1"/>
</dbReference>
<dbReference type="EMBL" id="JAVXZY010000001">
    <property type="protein sequence ID" value="MDT8998356.1"/>
    <property type="molecule type" value="Genomic_DNA"/>
</dbReference>
<name>A0ABU3P704_9BURK</name>
<evidence type="ECO:0000313" key="9">
    <source>
        <dbReference type="EMBL" id="MDT8998356.1"/>
    </source>
</evidence>
<feature type="compositionally biased region" description="Low complexity" evidence="7">
    <location>
        <begin position="264"/>
        <end position="281"/>
    </location>
</feature>
<dbReference type="PANTHER" id="PTHR10381">
    <property type="entry name" value="ATP-DEPENDENT CLP PROTEASE PROTEOLYTIC SUBUNIT"/>
    <property type="match status" value="1"/>
</dbReference>
<feature type="region of interest" description="Disordered" evidence="7">
    <location>
        <begin position="245"/>
        <end position="282"/>
    </location>
</feature>
<dbReference type="Proteomes" id="UP001246372">
    <property type="component" value="Unassembled WGS sequence"/>
</dbReference>
<keyword evidence="3 9" id="KW-0645">Protease</keyword>
<evidence type="ECO:0000256" key="5">
    <source>
        <dbReference type="ARBA" id="ARBA00022825"/>
    </source>
</evidence>
<evidence type="ECO:0000256" key="4">
    <source>
        <dbReference type="ARBA" id="ARBA00022801"/>
    </source>
</evidence>
<dbReference type="InterPro" id="IPR023562">
    <property type="entry name" value="ClpP/TepA"/>
</dbReference>
<evidence type="ECO:0000256" key="1">
    <source>
        <dbReference type="ARBA" id="ARBA00007039"/>
    </source>
</evidence>
<keyword evidence="4 9" id="KW-0378">Hydrolase</keyword>
<evidence type="ECO:0000256" key="6">
    <source>
        <dbReference type="RuleBase" id="RU003567"/>
    </source>
</evidence>
<dbReference type="InterPro" id="IPR001907">
    <property type="entry name" value="ClpP"/>
</dbReference>
<organism evidence="9 10">
    <name type="scientific">Roseateles aquae</name>
    <dbReference type="NCBI Taxonomy" id="3077235"/>
    <lineage>
        <taxon>Bacteria</taxon>
        <taxon>Pseudomonadati</taxon>
        <taxon>Pseudomonadota</taxon>
        <taxon>Betaproteobacteria</taxon>
        <taxon>Burkholderiales</taxon>
        <taxon>Sphaerotilaceae</taxon>
        <taxon>Roseateles</taxon>
    </lineage>
</organism>
<dbReference type="CDD" id="cd07016">
    <property type="entry name" value="S14_ClpP_1"/>
    <property type="match status" value="1"/>
</dbReference>
<dbReference type="PRINTS" id="PR00127">
    <property type="entry name" value="CLPPROTEASEP"/>
</dbReference>
<keyword evidence="10" id="KW-1185">Reference proteome</keyword>
<feature type="signal peptide" evidence="8">
    <location>
        <begin position="1"/>
        <end position="34"/>
    </location>
</feature>
<keyword evidence="2" id="KW-0963">Cytoplasm</keyword>
<evidence type="ECO:0000256" key="7">
    <source>
        <dbReference type="SAM" id="MobiDB-lite"/>
    </source>
</evidence>
<dbReference type="InterPro" id="IPR029045">
    <property type="entry name" value="ClpP/crotonase-like_dom_sf"/>
</dbReference>
<accession>A0ABU3P704</accession>
<feature type="chain" id="PRO_5045292277" description="ATP-dependent Clp protease proteolytic subunit" evidence="8">
    <location>
        <begin position="35"/>
        <end position="714"/>
    </location>
</feature>
<keyword evidence="5" id="KW-0720">Serine protease</keyword>